<comment type="function">
    <text evidence="6">Ligates lysine onto the cytidine present at position 34 of the AUA codon-specific tRNA(Ile) that contains the anticodon CAU, in an ATP-dependent manner. Cytidine is converted to lysidine, thus changing the amino acid specificity of the tRNA from methionine to isoleucine.</text>
</comment>
<evidence type="ECO:0000256" key="5">
    <source>
        <dbReference type="ARBA" id="ARBA00048539"/>
    </source>
</evidence>
<dbReference type="NCBIfam" id="TIGR02432">
    <property type="entry name" value="lysidine_TilS_N"/>
    <property type="match status" value="1"/>
</dbReference>
<dbReference type="Pfam" id="PF01171">
    <property type="entry name" value="ATP_bind_3"/>
    <property type="match status" value="1"/>
</dbReference>
<name>A0A6P1ZID9_9BACT</name>
<keyword evidence="1 6" id="KW-0436">Ligase</keyword>
<comment type="caution">
    <text evidence="8">The sequence shown here is derived from an EMBL/GenBank/DDBJ whole genome shotgun (WGS) entry which is preliminary data.</text>
</comment>
<evidence type="ECO:0000256" key="3">
    <source>
        <dbReference type="ARBA" id="ARBA00022741"/>
    </source>
</evidence>
<keyword evidence="6" id="KW-0963">Cytoplasm</keyword>
<evidence type="ECO:0000256" key="6">
    <source>
        <dbReference type="HAMAP-Rule" id="MF_01161"/>
    </source>
</evidence>
<dbReference type="GO" id="GO:0005737">
    <property type="term" value="C:cytoplasm"/>
    <property type="evidence" value="ECO:0007669"/>
    <property type="project" value="UniProtKB-SubCell"/>
</dbReference>
<dbReference type="InterPro" id="IPR011063">
    <property type="entry name" value="TilS/TtcA_N"/>
</dbReference>
<dbReference type="RefSeq" id="WP_144234628.1">
    <property type="nucleotide sequence ID" value="NZ_QMIF01000003.1"/>
</dbReference>
<dbReference type="EMBL" id="QMIF01000003">
    <property type="protein sequence ID" value="TVM35073.1"/>
    <property type="molecule type" value="Genomic_DNA"/>
</dbReference>
<dbReference type="OrthoDB" id="9807403at2"/>
<comment type="catalytic activity">
    <reaction evidence="5 6">
        <text>cytidine(34) in tRNA(Ile2) + L-lysine + ATP = lysidine(34) in tRNA(Ile2) + AMP + diphosphate + H(+)</text>
        <dbReference type="Rhea" id="RHEA:43744"/>
        <dbReference type="Rhea" id="RHEA-COMP:10625"/>
        <dbReference type="Rhea" id="RHEA-COMP:10670"/>
        <dbReference type="ChEBI" id="CHEBI:15378"/>
        <dbReference type="ChEBI" id="CHEBI:30616"/>
        <dbReference type="ChEBI" id="CHEBI:32551"/>
        <dbReference type="ChEBI" id="CHEBI:33019"/>
        <dbReference type="ChEBI" id="CHEBI:82748"/>
        <dbReference type="ChEBI" id="CHEBI:83665"/>
        <dbReference type="ChEBI" id="CHEBI:456215"/>
        <dbReference type="EC" id="6.3.4.19"/>
    </reaction>
</comment>
<keyword evidence="4 6" id="KW-0067">ATP-binding</keyword>
<evidence type="ECO:0000313" key="9">
    <source>
        <dbReference type="Proteomes" id="UP000434052"/>
    </source>
</evidence>
<evidence type="ECO:0000313" key="8">
    <source>
        <dbReference type="EMBL" id="TVM35073.1"/>
    </source>
</evidence>
<dbReference type="GO" id="GO:0032267">
    <property type="term" value="F:tRNA(Ile)-lysidine synthase activity"/>
    <property type="evidence" value="ECO:0007669"/>
    <property type="project" value="UniProtKB-EC"/>
</dbReference>
<dbReference type="GO" id="GO:0006400">
    <property type="term" value="P:tRNA modification"/>
    <property type="evidence" value="ECO:0007669"/>
    <property type="project" value="UniProtKB-UniRule"/>
</dbReference>
<dbReference type="CDD" id="cd01992">
    <property type="entry name" value="TilS_N"/>
    <property type="match status" value="1"/>
</dbReference>
<comment type="subcellular location">
    <subcellularLocation>
        <location evidence="6">Cytoplasm</location>
    </subcellularLocation>
</comment>
<dbReference type="InterPro" id="IPR012795">
    <property type="entry name" value="tRNA_Ile_lys_synt_N"/>
</dbReference>
<comment type="domain">
    <text evidence="6">The N-terminal region contains the highly conserved SGGXDS motif, predicted to be a P-loop motif involved in ATP binding.</text>
</comment>
<evidence type="ECO:0000259" key="7">
    <source>
        <dbReference type="Pfam" id="PF01171"/>
    </source>
</evidence>
<dbReference type="PANTHER" id="PTHR43033">
    <property type="entry name" value="TRNA(ILE)-LYSIDINE SYNTHASE-RELATED"/>
    <property type="match status" value="1"/>
</dbReference>
<protein>
    <recommendedName>
        <fullName evidence="6">tRNA(Ile)-lysidine synthase</fullName>
        <ecNumber evidence="6">6.3.4.19</ecNumber>
    </recommendedName>
    <alternativeName>
        <fullName evidence="6">tRNA(Ile)-2-lysyl-cytidine synthase</fullName>
    </alternativeName>
    <alternativeName>
        <fullName evidence="6">tRNA(Ile)-lysidine synthetase</fullName>
    </alternativeName>
</protein>
<sequence>MATPLRLQDLEPRMAKLCLAVEEFAREPFGSPLPLPPLQEGTLLLALSGGVDSTALAVIFTCLAPRLEVALYAAHLDHGLREESAEDAAHVAELCNKLDIPLTSERRDVAALAAERGIGLEEAGREARADLMERVRAAHPIDIVLQGHQLDELAEDMLMRLIRGTGWPALAGMEAWDPQRALLRPLLLTSKSELQELVRSVGITWREDASNKDPAYMRNRVRLDILPRIAAENPNFTETAAGLWKLARLDASYWKERAASIPIHRNSEGVSVETAPLRAAPMALRLRVLKSAVETAGVGQPLLESLLNLDRAVMEKRTGAVIQLPGSKAARVGRNAVRIARSKMSR</sequence>
<evidence type="ECO:0000256" key="1">
    <source>
        <dbReference type="ARBA" id="ARBA00022598"/>
    </source>
</evidence>
<reference evidence="8 9" key="1">
    <citation type="submission" date="2018-06" db="EMBL/GenBank/DDBJ databases">
        <title>Complete genome of Desulfovibrio marinus P48SEP.</title>
        <authorList>
            <person name="Crispim J.S."/>
            <person name="Vidigal P.M.P."/>
            <person name="Silva L.C.F."/>
            <person name="Araujo L.C."/>
            <person name="Laguardia C.N."/>
            <person name="Dias R.S."/>
            <person name="Sousa M.P."/>
            <person name="Paula S.O."/>
            <person name="Silva C."/>
        </authorList>
    </citation>
    <scope>NUCLEOTIDE SEQUENCE [LARGE SCALE GENOMIC DNA]</scope>
    <source>
        <strain evidence="8 9">P48SEP</strain>
    </source>
</reference>
<dbReference type="EC" id="6.3.4.19" evidence="6"/>
<dbReference type="SUPFAM" id="SSF82829">
    <property type="entry name" value="MesJ substrate recognition domain-like"/>
    <property type="match status" value="1"/>
</dbReference>
<organism evidence="8 9">
    <name type="scientific">Oceanidesulfovibrio marinus</name>
    <dbReference type="NCBI Taxonomy" id="370038"/>
    <lineage>
        <taxon>Bacteria</taxon>
        <taxon>Pseudomonadati</taxon>
        <taxon>Thermodesulfobacteriota</taxon>
        <taxon>Desulfovibrionia</taxon>
        <taxon>Desulfovibrionales</taxon>
        <taxon>Desulfovibrionaceae</taxon>
        <taxon>Oceanidesulfovibrio</taxon>
    </lineage>
</organism>
<keyword evidence="3 6" id="KW-0547">Nucleotide-binding</keyword>
<dbReference type="Gene3D" id="3.40.50.620">
    <property type="entry name" value="HUPs"/>
    <property type="match status" value="1"/>
</dbReference>
<dbReference type="InterPro" id="IPR012094">
    <property type="entry name" value="tRNA_Ile_lys_synt"/>
</dbReference>
<feature type="domain" description="tRNA(Ile)-lysidine/2-thiocytidine synthase N-terminal" evidence="7">
    <location>
        <begin position="43"/>
        <end position="222"/>
    </location>
</feature>
<evidence type="ECO:0000256" key="2">
    <source>
        <dbReference type="ARBA" id="ARBA00022694"/>
    </source>
</evidence>
<dbReference type="HAMAP" id="MF_01161">
    <property type="entry name" value="tRNA_Ile_lys_synt"/>
    <property type="match status" value="1"/>
</dbReference>
<comment type="similarity">
    <text evidence="6">Belongs to the tRNA(Ile)-lysidine synthase family.</text>
</comment>
<dbReference type="AlphaFoldDB" id="A0A6P1ZID9"/>
<proteinExistence type="inferred from homology"/>
<dbReference type="Proteomes" id="UP000434052">
    <property type="component" value="Unassembled WGS sequence"/>
</dbReference>
<accession>A0A6P1ZID9</accession>
<feature type="binding site" evidence="6">
    <location>
        <begin position="48"/>
        <end position="53"/>
    </location>
    <ligand>
        <name>ATP</name>
        <dbReference type="ChEBI" id="CHEBI:30616"/>
    </ligand>
</feature>
<dbReference type="PANTHER" id="PTHR43033:SF1">
    <property type="entry name" value="TRNA(ILE)-LYSIDINE SYNTHASE-RELATED"/>
    <property type="match status" value="1"/>
</dbReference>
<dbReference type="InterPro" id="IPR014729">
    <property type="entry name" value="Rossmann-like_a/b/a_fold"/>
</dbReference>
<dbReference type="GO" id="GO:0005524">
    <property type="term" value="F:ATP binding"/>
    <property type="evidence" value="ECO:0007669"/>
    <property type="project" value="UniProtKB-UniRule"/>
</dbReference>
<keyword evidence="2 6" id="KW-0819">tRNA processing</keyword>
<evidence type="ECO:0000256" key="4">
    <source>
        <dbReference type="ARBA" id="ARBA00022840"/>
    </source>
</evidence>
<gene>
    <name evidence="6 8" type="primary">tilS</name>
    <name evidence="8" type="ORF">DQK91_06650</name>
</gene>
<dbReference type="SUPFAM" id="SSF52402">
    <property type="entry name" value="Adenine nucleotide alpha hydrolases-like"/>
    <property type="match status" value="1"/>
</dbReference>